<evidence type="ECO:0000313" key="2">
    <source>
        <dbReference type="EMBL" id="KAG0306116.1"/>
    </source>
</evidence>
<comment type="caution">
    <text evidence="2">The sequence shown here is derived from an EMBL/GenBank/DDBJ whole genome shotgun (WGS) entry which is preliminary data.</text>
</comment>
<dbReference type="AlphaFoldDB" id="A0A9P6UIP5"/>
<name>A0A9P6UIP5_9FUNG</name>
<keyword evidence="3" id="KW-1185">Reference proteome</keyword>
<protein>
    <submittedName>
        <fullName evidence="2">Uncharacterized protein</fullName>
    </submittedName>
</protein>
<feature type="compositionally biased region" description="Basic residues" evidence="1">
    <location>
        <begin position="47"/>
        <end position="58"/>
    </location>
</feature>
<reference evidence="2" key="1">
    <citation type="journal article" date="2020" name="Fungal Divers.">
        <title>Resolving the Mortierellaceae phylogeny through synthesis of multi-gene phylogenetics and phylogenomics.</title>
        <authorList>
            <person name="Vandepol N."/>
            <person name="Liber J."/>
            <person name="Desiro A."/>
            <person name="Na H."/>
            <person name="Kennedy M."/>
            <person name="Barry K."/>
            <person name="Grigoriev I.V."/>
            <person name="Miller A.N."/>
            <person name="O'Donnell K."/>
            <person name="Stajich J.E."/>
            <person name="Bonito G."/>
        </authorList>
    </citation>
    <scope>NUCLEOTIDE SEQUENCE</scope>
    <source>
        <strain evidence="2">REB-010B</strain>
    </source>
</reference>
<sequence length="77" mass="8963">MFLRDQDILNLNLSDTFNIQAMHPAARSKLTSGLDFCLKRGKTKKAGMVLTRKRKKKKRDEDFQKQVLVKNAQQQQD</sequence>
<feature type="region of interest" description="Disordered" evidence="1">
    <location>
        <begin position="47"/>
        <end position="77"/>
    </location>
</feature>
<evidence type="ECO:0000313" key="3">
    <source>
        <dbReference type="Proteomes" id="UP000738325"/>
    </source>
</evidence>
<evidence type="ECO:0000256" key="1">
    <source>
        <dbReference type="SAM" id="MobiDB-lite"/>
    </source>
</evidence>
<accession>A0A9P6UIP5</accession>
<dbReference type="Proteomes" id="UP000738325">
    <property type="component" value="Unassembled WGS sequence"/>
</dbReference>
<gene>
    <name evidence="2" type="ORF">BGZ99_001890</name>
</gene>
<organism evidence="2 3">
    <name type="scientific">Dissophora globulifera</name>
    <dbReference type="NCBI Taxonomy" id="979702"/>
    <lineage>
        <taxon>Eukaryota</taxon>
        <taxon>Fungi</taxon>
        <taxon>Fungi incertae sedis</taxon>
        <taxon>Mucoromycota</taxon>
        <taxon>Mortierellomycotina</taxon>
        <taxon>Mortierellomycetes</taxon>
        <taxon>Mortierellales</taxon>
        <taxon>Mortierellaceae</taxon>
        <taxon>Dissophora</taxon>
    </lineage>
</organism>
<proteinExistence type="predicted"/>
<dbReference type="EMBL" id="JAAAIP010001502">
    <property type="protein sequence ID" value="KAG0306116.1"/>
    <property type="molecule type" value="Genomic_DNA"/>
</dbReference>